<protein>
    <submittedName>
        <fullName evidence="1">Uncharacterized protein</fullName>
    </submittedName>
</protein>
<evidence type="ECO:0000313" key="1">
    <source>
        <dbReference type="EMBL" id="GIF85832.1"/>
    </source>
</evidence>
<organism evidence="1 2">
    <name type="scientific">Catellatospora bangladeshensis</name>
    <dbReference type="NCBI Taxonomy" id="310355"/>
    <lineage>
        <taxon>Bacteria</taxon>
        <taxon>Bacillati</taxon>
        <taxon>Actinomycetota</taxon>
        <taxon>Actinomycetes</taxon>
        <taxon>Micromonosporales</taxon>
        <taxon>Micromonosporaceae</taxon>
        <taxon>Catellatospora</taxon>
    </lineage>
</organism>
<proteinExistence type="predicted"/>
<gene>
    <name evidence="1" type="ORF">Cba03nite_71810</name>
</gene>
<evidence type="ECO:0000313" key="2">
    <source>
        <dbReference type="Proteomes" id="UP000601223"/>
    </source>
</evidence>
<dbReference type="AlphaFoldDB" id="A0A8J3JJC0"/>
<comment type="caution">
    <text evidence="1">The sequence shown here is derived from an EMBL/GenBank/DDBJ whole genome shotgun (WGS) entry which is preliminary data.</text>
</comment>
<reference evidence="1 2" key="1">
    <citation type="submission" date="2021-01" db="EMBL/GenBank/DDBJ databases">
        <title>Whole genome shotgun sequence of Catellatospora bangladeshensis NBRC 107357.</title>
        <authorList>
            <person name="Komaki H."/>
            <person name="Tamura T."/>
        </authorList>
    </citation>
    <scope>NUCLEOTIDE SEQUENCE [LARGE SCALE GENOMIC DNA]</scope>
    <source>
        <strain evidence="1 2">NBRC 107357</strain>
    </source>
</reference>
<keyword evidence="2" id="KW-1185">Reference proteome</keyword>
<dbReference type="Proteomes" id="UP000601223">
    <property type="component" value="Unassembled WGS sequence"/>
</dbReference>
<sequence length="131" mass="14591">MAWFKRRRRLPADMLQRLEMLGRFTLGRQESRIDSGEVWRRCLAPFLDEARADPDGFFGELGELLRGDAGGFAALGAGQLAWEALSDESLTNPAVAPFVDAGIDFKLARGLTRYDLAPYEVGRLSRRQSGT</sequence>
<name>A0A8J3JJC0_9ACTN</name>
<dbReference type="EMBL" id="BONF01000053">
    <property type="protein sequence ID" value="GIF85832.1"/>
    <property type="molecule type" value="Genomic_DNA"/>
</dbReference>
<accession>A0A8J3JJC0</accession>